<dbReference type="EMBL" id="JAJAGQ010000021">
    <property type="protein sequence ID" value="KAJ8531096.1"/>
    <property type="molecule type" value="Genomic_DNA"/>
</dbReference>
<gene>
    <name evidence="1" type="ORF">K7X08_025827</name>
</gene>
<accession>A0A9Q1LB26</accession>
<dbReference type="OrthoDB" id="1883212at2759"/>
<proteinExistence type="predicted"/>
<protein>
    <submittedName>
        <fullName evidence="1">Uncharacterized protein</fullName>
    </submittedName>
</protein>
<name>A0A9Q1LB26_9SOLA</name>
<keyword evidence="2" id="KW-1185">Reference proteome</keyword>
<sequence length="187" mass="21435">MALTAEYVKWWEVCVSGDKGTREVHYYLKRRDGGSDLAVVGKENSLRHMSYHYAIKHLSLLSLLKLSSRRQVIDWLNSILPVSDSDTHKADSPIGGYSDSKNTGDVNSGILKNVQTQLQGEHATEFMWLGSPWTCRKKRKHYQSFNRNGVIVSVKEFVYVLAEEDKKLVAYLDDIYEDSRGNRMVVY</sequence>
<dbReference type="Proteomes" id="UP001152561">
    <property type="component" value="Unassembled WGS sequence"/>
</dbReference>
<evidence type="ECO:0000313" key="2">
    <source>
        <dbReference type="Proteomes" id="UP001152561"/>
    </source>
</evidence>
<dbReference type="InterPro" id="IPR043151">
    <property type="entry name" value="BAH_sf"/>
</dbReference>
<comment type="caution">
    <text evidence="1">The sequence shown here is derived from an EMBL/GenBank/DDBJ whole genome shotgun (WGS) entry which is preliminary data.</text>
</comment>
<evidence type="ECO:0000313" key="1">
    <source>
        <dbReference type="EMBL" id="KAJ8531096.1"/>
    </source>
</evidence>
<dbReference type="Gene3D" id="2.30.30.490">
    <property type="match status" value="1"/>
</dbReference>
<reference evidence="2" key="1">
    <citation type="journal article" date="2023" name="Proc. Natl. Acad. Sci. U.S.A.">
        <title>Genomic and structural basis for evolution of tropane alkaloid biosynthesis.</title>
        <authorList>
            <person name="Wanga Y.-J."/>
            <person name="Taina T."/>
            <person name="Yua J.-Y."/>
            <person name="Lia J."/>
            <person name="Xua B."/>
            <person name="Chenc J."/>
            <person name="D'Auriad J.C."/>
            <person name="Huanga J.-P."/>
            <person name="Huanga S.-X."/>
        </authorList>
    </citation>
    <scope>NUCLEOTIDE SEQUENCE [LARGE SCALE GENOMIC DNA]</scope>
    <source>
        <strain evidence="2">cv. KIB-2019</strain>
    </source>
</reference>
<organism evidence="1 2">
    <name type="scientific">Anisodus acutangulus</name>
    <dbReference type="NCBI Taxonomy" id="402998"/>
    <lineage>
        <taxon>Eukaryota</taxon>
        <taxon>Viridiplantae</taxon>
        <taxon>Streptophyta</taxon>
        <taxon>Embryophyta</taxon>
        <taxon>Tracheophyta</taxon>
        <taxon>Spermatophyta</taxon>
        <taxon>Magnoliopsida</taxon>
        <taxon>eudicotyledons</taxon>
        <taxon>Gunneridae</taxon>
        <taxon>Pentapetalae</taxon>
        <taxon>asterids</taxon>
        <taxon>lamiids</taxon>
        <taxon>Solanales</taxon>
        <taxon>Solanaceae</taxon>
        <taxon>Solanoideae</taxon>
        <taxon>Hyoscyameae</taxon>
        <taxon>Anisodus</taxon>
    </lineage>
</organism>
<dbReference type="AlphaFoldDB" id="A0A9Q1LB26"/>